<accession>A0ACD4CV75</accession>
<keyword evidence="2" id="KW-1185">Reference proteome</keyword>
<geneLocation type="plasmid" evidence="1 2">
    <name>p_unnamed3</name>
</geneLocation>
<gene>
    <name evidence="1" type="ORF">N8E88_03995</name>
</gene>
<dbReference type="Proteomes" id="UP001061991">
    <property type="component" value="Plasmid p_unnamed3"/>
</dbReference>
<proteinExistence type="predicted"/>
<evidence type="ECO:0000313" key="1">
    <source>
        <dbReference type="EMBL" id="UXN57505.1"/>
    </source>
</evidence>
<dbReference type="EMBL" id="CP104970">
    <property type="protein sequence ID" value="UXN57505.1"/>
    <property type="molecule type" value="Genomic_DNA"/>
</dbReference>
<keyword evidence="1" id="KW-0614">Plasmid</keyword>
<evidence type="ECO:0000313" key="2">
    <source>
        <dbReference type="Proteomes" id="UP001061991"/>
    </source>
</evidence>
<sequence>MLLREAAKQIEAYQNLLAVYGSAAYEIDEEICCRLTDYADRIDFSYLDETRLVMLEAAAVIRRLRLILGIKPESSSP</sequence>
<reference evidence="1" key="1">
    <citation type="submission" date="2022-09" db="EMBL/GenBank/DDBJ databases">
        <title>Interaction between co-microsymbionts with complementary sets of symbiotic genes in legume-rhizobium systems.</title>
        <authorList>
            <person name="Safronova V."/>
            <person name="Sazanova A."/>
            <person name="Afonin A."/>
            <person name="Chirak E."/>
        </authorList>
    </citation>
    <scope>NUCLEOTIDE SEQUENCE</scope>
    <source>
        <strain evidence="1">A18/3m</strain>
    </source>
</reference>
<organism evidence="1 2">
    <name type="scientific">Phyllobacterium zundukense</name>
    <dbReference type="NCBI Taxonomy" id="1867719"/>
    <lineage>
        <taxon>Bacteria</taxon>
        <taxon>Pseudomonadati</taxon>
        <taxon>Pseudomonadota</taxon>
        <taxon>Alphaproteobacteria</taxon>
        <taxon>Hyphomicrobiales</taxon>
        <taxon>Phyllobacteriaceae</taxon>
        <taxon>Phyllobacterium</taxon>
    </lineage>
</organism>
<name>A0ACD4CV75_9HYPH</name>
<protein>
    <submittedName>
        <fullName evidence="1">Uncharacterized protein</fullName>
    </submittedName>
</protein>